<dbReference type="AlphaFoldDB" id="A0A3B1B5H4"/>
<dbReference type="SUPFAM" id="SSF53795">
    <property type="entry name" value="PEP carboxykinase-like"/>
    <property type="match status" value="1"/>
</dbReference>
<proteinExistence type="predicted"/>
<dbReference type="Gene3D" id="3.40.50.300">
    <property type="entry name" value="P-loop containing nucleotide triphosphate hydrolases"/>
    <property type="match status" value="1"/>
</dbReference>
<reference evidence="1" key="1">
    <citation type="submission" date="2018-06" db="EMBL/GenBank/DDBJ databases">
        <authorList>
            <person name="Zhirakovskaya E."/>
        </authorList>
    </citation>
    <scope>NUCLEOTIDE SEQUENCE</scope>
</reference>
<gene>
    <name evidence="1" type="ORF">MNBD_GAMMA26-1429</name>
</gene>
<sequence>MPCDTPIPFAVEVAGIRFNYSYPANIQLNPLQDWYLPFICHHGKLPNQMDITVELTFDDPPDTAALRTIFDTDGSWSLLTDGRDNYIRLDAPGSSEGPIWIAKTSTNFRHVRVHCGDVLKRTQNDVVTVHNVAAQYPLDQILFINILAHNQGLLIHSTGLSLDNHAFVFPAVSGGGKSTLSRLLIQAGIPGLSLLSDDRIIIRRLADGFHAFGTPWPGDAHIARNESAPLAGLYFLTQGTHTKVTPLPPKEILARLFPVSSIPWYDRALTESSLSLCEALLADVPAFDFQFSTDADEVAKAVSELPMAS</sequence>
<evidence type="ECO:0000313" key="1">
    <source>
        <dbReference type="EMBL" id="VAX07153.1"/>
    </source>
</evidence>
<organism evidence="1">
    <name type="scientific">hydrothermal vent metagenome</name>
    <dbReference type="NCBI Taxonomy" id="652676"/>
    <lineage>
        <taxon>unclassified sequences</taxon>
        <taxon>metagenomes</taxon>
        <taxon>ecological metagenomes</taxon>
    </lineage>
</organism>
<protein>
    <recommendedName>
        <fullName evidence="2">HPr kinase</fullName>
    </recommendedName>
</protein>
<dbReference type="InterPro" id="IPR027417">
    <property type="entry name" value="P-loop_NTPase"/>
</dbReference>
<dbReference type="EMBL" id="UOFX01000021">
    <property type="protein sequence ID" value="VAX07153.1"/>
    <property type="molecule type" value="Genomic_DNA"/>
</dbReference>
<accession>A0A3B1B5H4</accession>
<evidence type="ECO:0008006" key="2">
    <source>
        <dbReference type="Google" id="ProtNLM"/>
    </source>
</evidence>
<name>A0A3B1B5H4_9ZZZZ</name>